<name>A0AAI9ZLG6_9PEZI</name>
<reference evidence="1" key="1">
    <citation type="submission" date="2021-06" db="EMBL/GenBank/DDBJ databases">
        <title>Comparative genomics, transcriptomics and evolutionary studies reveal genomic signatures of adaptation to plant cell wall in hemibiotrophic fungi.</title>
        <authorList>
            <consortium name="DOE Joint Genome Institute"/>
            <person name="Baroncelli R."/>
            <person name="Diaz J.F."/>
            <person name="Benocci T."/>
            <person name="Peng M."/>
            <person name="Battaglia E."/>
            <person name="Haridas S."/>
            <person name="Andreopoulos W."/>
            <person name="Labutti K."/>
            <person name="Pangilinan J."/>
            <person name="Floch G.L."/>
            <person name="Makela M.R."/>
            <person name="Henrissat B."/>
            <person name="Grigoriev I.V."/>
            <person name="Crouch J.A."/>
            <person name="De Vries R.P."/>
            <person name="Sukno S.A."/>
            <person name="Thon M.R."/>
        </authorList>
    </citation>
    <scope>NUCLEOTIDE SEQUENCE</scope>
    <source>
        <strain evidence="1">CBS 102054</strain>
    </source>
</reference>
<dbReference type="GeneID" id="85475755"/>
<evidence type="ECO:0000313" key="2">
    <source>
        <dbReference type="Proteomes" id="UP001243989"/>
    </source>
</evidence>
<accession>A0AAI9ZLG6</accession>
<comment type="caution">
    <text evidence="1">The sequence shown here is derived from an EMBL/GenBank/DDBJ whole genome shotgun (WGS) entry which is preliminary data.</text>
</comment>
<dbReference type="RefSeq" id="XP_060442774.1">
    <property type="nucleotide sequence ID" value="XM_060590893.1"/>
</dbReference>
<evidence type="ECO:0000313" key="1">
    <source>
        <dbReference type="EMBL" id="KAK1634167.1"/>
    </source>
</evidence>
<dbReference type="AlphaFoldDB" id="A0AAI9ZLG6"/>
<dbReference type="Proteomes" id="UP001243989">
    <property type="component" value="Unassembled WGS sequence"/>
</dbReference>
<organism evidence="1 2">
    <name type="scientific">Colletotrichum phormii</name>
    <dbReference type="NCBI Taxonomy" id="359342"/>
    <lineage>
        <taxon>Eukaryota</taxon>
        <taxon>Fungi</taxon>
        <taxon>Dikarya</taxon>
        <taxon>Ascomycota</taxon>
        <taxon>Pezizomycotina</taxon>
        <taxon>Sordariomycetes</taxon>
        <taxon>Hypocreomycetidae</taxon>
        <taxon>Glomerellales</taxon>
        <taxon>Glomerellaceae</taxon>
        <taxon>Colletotrichum</taxon>
        <taxon>Colletotrichum acutatum species complex</taxon>
    </lineage>
</organism>
<protein>
    <submittedName>
        <fullName evidence="1">Uncharacterized protein</fullName>
    </submittedName>
</protein>
<dbReference type="EMBL" id="JAHMHQ010000016">
    <property type="protein sequence ID" value="KAK1634167.1"/>
    <property type="molecule type" value="Genomic_DNA"/>
</dbReference>
<proteinExistence type="predicted"/>
<keyword evidence="2" id="KW-1185">Reference proteome</keyword>
<gene>
    <name evidence="1" type="ORF">BDP81DRAFT_433805</name>
</gene>
<sequence>MWLLPPSISGRTNNEQGKGDATCVELRLSLRIPCPVATSGLATAAKLAQLEVMAQNWRPRPTLGVTAVRDWRWLHVAAGICLERNPGALSVHSDRRARPYAAAFDRTRSQEGLCLMRWDEVLRHHPDAAGVAFPFSSGGFKDFFRVTPPRGAEEDESEMRDGTSVVVAPTHTGGLMMR</sequence>